<dbReference type="RefSeq" id="WP_135987414.1">
    <property type="nucleotide sequence ID" value="NZ_JAASQM010000002.1"/>
</dbReference>
<reference evidence="3 4" key="1">
    <citation type="submission" date="2019-04" db="EMBL/GenBank/DDBJ databases">
        <title>Sphingomonas psychrotolerans sp. nov., isolated from soil in the Tianshan Mountains, Xinjiang, China.</title>
        <authorList>
            <person name="Luo Y."/>
            <person name="Sheng H."/>
        </authorList>
    </citation>
    <scope>NUCLEOTIDE SEQUENCE [LARGE SCALE GENOMIC DNA]</scope>
    <source>
        <strain evidence="3 4">KIS18-15</strain>
    </source>
</reference>
<evidence type="ECO:0000259" key="2">
    <source>
        <dbReference type="Pfam" id="PF00248"/>
    </source>
</evidence>
<keyword evidence="4" id="KW-1185">Reference proteome</keyword>
<evidence type="ECO:0000256" key="1">
    <source>
        <dbReference type="ARBA" id="ARBA00023002"/>
    </source>
</evidence>
<dbReference type="Gene3D" id="3.20.20.100">
    <property type="entry name" value="NADP-dependent oxidoreductase domain"/>
    <property type="match status" value="1"/>
</dbReference>
<feature type="domain" description="NADP-dependent oxidoreductase" evidence="2">
    <location>
        <begin position="14"/>
        <end position="307"/>
    </location>
</feature>
<evidence type="ECO:0000313" key="3">
    <source>
        <dbReference type="EMBL" id="TGX37651.1"/>
    </source>
</evidence>
<accession>A0A4S1W492</accession>
<dbReference type="OrthoDB" id="7181835at2"/>
<gene>
    <name evidence="3" type="ORF">E5A74_19755</name>
</gene>
<name>A0A4S1W492_9SPHN</name>
<dbReference type="PANTHER" id="PTHR43625">
    <property type="entry name" value="AFLATOXIN B1 ALDEHYDE REDUCTASE"/>
    <property type="match status" value="1"/>
</dbReference>
<dbReference type="GO" id="GO:0016491">
    <property type="term" value="F:oxidoreductase activity"/>
    <property type="evidence" value="ECO:0007669"/>
    <property type="project" value="UniProtKB-KW"/>
</dbReference>
<comment type="caution">
    <text evidence="3">The sequence shown here is derived from an EMBL/GenBank/DDBJ whole genome shotgun (WGS) entry which is preliminary data.</text>
</comment>
<dbReference type="PANTHER" id="PTHR43625:SF77">
    <property type="entry name" value="ALDO-KETO REDUCTASE"/>
    <property type="match status" value="1"/>
</dbReference>
<proteinExistence type="predicted"/>
<dbReference type="SUPFAM" id="SSF51430">
    <property type="entry name" value="NAD(P)-linked oxidoreductase"/>
    <property type="match status" value="1"/>
</dbReference>
<dbReference type="InterPro" id="IPR050791">
    <property type="entry name" value="Aldo-Keto_reductase"/>
</dbReference>
<evidence type="ECO:0000313" key="4">
    <source>
        <dbReference type="Proteomes" id="UP000309848"/>
    </source>
</evidence>
<dbReference type="Proteomes" id="UP000309848">
    <property type="component" value="Unassembled WGS sequence"/>
</dbReference>
<keyword evidence="1" id="KW-0560">Oxidoreductase</keyword>
<dbReference type="GO" id="GO:0005737">
    <property type="term" value="C:cytoplasm"/>
    <property type="evidence" value="ECO:0007669"/>
    <property type="project" value="TreeGrafter"/>
</dbReference>
<dbReference type="AlphaFoldDB" id="A0A4S1W492"/>
<dbReference type="InterPro" id="IPR036812">
    <property type="entry name" value="NAD(P)_OxRdtase_dom_sf"/>
</dbReference>
<dbReference type="Pfam" id="PF00248">
    <property type="entry name" value="Aldo_ket_red"/>
    <property type="match status" value="1"/>
</dbReference>
<dbReference type="EMBL" id="SRXU01000012">
    <property type="protein sequence ID" value="TGX37651.1"/>
    <property type="molecule type" value="Genomic_DNA"/>
</dbReference>
<dbReference type="CDD" id="cd19078">
    <property type="entry name" value="AKR_AKR13C1_2"/>
    <property type="match status" value="1"/>
</dbReference>
<protein>
    <submittedName>
        <fullName evidence="3">Aldo/keto reductase</fullName>
    </submittedName>
</protein>
<sequence length="328" mass="35312">MQKRMLGQGLEVSAIGFGCMGLDFGYATKVSKAEGVALIRAAVERGVTFFDTAEVYGPFTNEEMVGEALRPLRDQVVIATKFGFNIVDGKQAGLNSRPENIRAVADASLQRLGVEVIDLFYQHRVDPDVPIEEVAGAVGELIRAGKVRHFGLSEPGAQTVRRAHAVQPVTALQNEYSLWTRGPETNGILEACAELGIGFVPYSPLGKGFLTGAMSQDTKLGEGDFRALLPRFTPEAMAKNEALIDLLRQIAAEKAATPAQVALAWLLAQQPWIVPIPGTTKLHRLEENIGAAAVVLTEADLGEIRAALAQIDIEGERYPPQLLATTGR</sequence>
<organism evidence="3 4">
    <name type="scientific">Sphingomonas naasensis</name>
    <dbReference type="NCBI Taxonomy" id="1344951"/>
    <lineage>
        <taxon>Bacteria</taxon>
        <taxon>Pseudomonadati</taxon>
        <taxon>Pseudomonadota</taxon>
        <taxon>Alphaproteobacteria</taxon>
        <taxon>Sphingomonadales</taxon>
        <taxon>Sphingomonadaceae</taxon>
        <taxon>Sphingomonas</taxon>
    </lineage>
</organism>
<dbReference type="InterPro" id="IPR023210">
    <property type="entry name" value="NADP_OxRdtase_dom"/>
</dbReference>